<dbReference type="Pfam" id="PF16117">
    <property type="entry name" value="DUF4833"/>
    <property type="match status" value="1"/>
</dbReference>
<dbReference type="EMBL" id="BRVP01000024">
    <property type="protein sequence ID" value="GLB53785.1"/>
    <property type="molecule type" value="Genomic_DNA"/>
</dbReference>
<evidence type="ECO:0000256" key="1">
    <source>
        <dbReference type="SAM" id="SignalP"/>
    </source>
</evidence>
<evidence type="ECO:0000259" key="2">
    <source>
        <dbReference type="Pfam" id="PF16117"/>
    </source>
</evidence>
<proteinExistence type="predicted"/>
<evidence type="ECO:0000313" key="4">
    <source>
        <dbReference type="Proteomes" id="UP001143545"/>
    </source>
</evidence>
<accession>A0A9W6B744</accession>
<reference evidence="3" key="1">
    <citation type="submission" date="2022-07" db="EMBL/GenBank/DDBJ databases">
        <title>Taxonomy of Novel Oxalotrophic and Methylotrophic Bacteria.</title>
        <authorList>
            <person name="Sahin N."/>
            <person name="Tani A."/>
        </authorList>
    </citation>
    <scope>NUCLEOTIDE SEQUENCE</scope>
    <source>
        <strain evidence="3">AM327</strain>
    </source>
</reference>
<name>A0A9W6B744_9FLAO</name>
<gene>
    <name evidence="3" type="ORF">NBRC110019_28260</name>
</gene>
<comment type="caution">
    <text evidence="3">The sequence shown here is derived from an EMBL/GenBank/DDBJ whole genome shotgun (WGS) entry which is preliminary data.</text>
</comment>
<feature type="signal peptide" evidence="1">
    <location>
        <begin position="1"/>
        <end position="28"/>
    </location>
</feature>
<keyword evidence="4" id="KW-1185">Reference proteome</keyword>
<dbReference type="InterPro" id="IPR032269">
    <property type="entry name" value="DUF4833"/>
</dbReference>
<protein>
    <submittedName>
        <fullName evidence="3">DUF4833 domain-containing protein</fullName>
    </submittedName>
</protein>
<dbReference type="RefSeq" id="WP_281755999.1">
    <property type="nucleotide sequence ID" value="NZ_BRVP01000024.1"/>
</dbReference>
<dbReference type="AlphaFoldDB" id="A0A9W6B744"/>
<organism evidence="3 4">
    <name type="scientific">Neptunitalea chrysea</name>
    <dbReference type="NCBI Taxonomy" id="1647581"/>
    <lineage>
        <taxon>Bacteria</taxon>
        <taxon>Pseudomonadati</taxon>
        <taxon>Bacteroidota</taxon>
        <taxon>Flavobacteriia</taxon>
        <taxon>Flavobacteriales</taxon>
        <taxon>Flavobacteriaceae</taxon>
        <taxon>Neptunitalea</taxon>
    </lineage>
</organism>
<keyword evidence="1" id="KW-0732">Signal</keyword>
<dbReference type="Proteomes" id="UP001143545">
    <property type="component" value="Unassembled WGS sequence"/>
</dbReference>
<feature type="chain" id="PRO_5040906684" evidence="1">
    <location>
        <begin position="29"/>
        <end position="182"/>
    </location>
</feature>
<sequence>MFTTTLHTNKLKALFTLFLLLVSSITIAQKGYPVPKKEAHHLFYIQHSNNHNTYVYNANITNGNIDAEDPVEAYRVVYTEGGIRKSLSAIQQRLAYGMVATYVSPNKFKMHLAASKKLTFHLTMVDGKAQVYATINNKKMYLTHIFIELKSTGIGAKAKHAIFYGNDYTTHQLVTEKVFVED</sequence>
<evidence type="ECO:0000313" key="3">
    <source>
        <dbReference type="EMBL" id="GLB53785.1"/>
    </source>
</evidence>
<feature type="domain" description="DUF4833" evidence="2">
    <location>
        <begin position="43"/>
        <end position="177"/>
    </location>
</feature>